<feature type="non-terminal residue" evidence="1">
    <location>
        <position position="249"/>
    </location>
</feature>
<proteinExistence type="predicted"/>
<evidence type="ECO:0000313" key="1">
    <source>
        <dbReference type="EMBL" id="SVE12915.1"/>
    </source>
</evidence>
<gene>
    <name evidence="1" type="ORF">METZ01_LOCUS465769</name>
</gene>
<dbReference type="AlphaFoldDB" id="A0A383B0A8"/>
<sequence length="249" mass="28082">NKINVHDPKEPTHERLRKAIESGRVDDVVDVLKTLDFVTRDGETASNNRKYSSFKSHVKRVIGEMQQAKDIKRTGLNIIRDLKSIGQNLKNATPEQIQAYKNYKKAKSTEKKIFEHYEQILFEVGKATHTGKPNIKAINSHRDKANKLQNDLLNLDVVGYDPLRSLDWGVAGGVKSSSSAKSVDQHNKKNSPLISTTYRNSIVPPPPQHRHHILHTTVTGDADLKKVKRSLKKDGEEGWGANINFLKKP</sequence>
<accession>A0A383B0A8</accession>
<name>A0A383B0A8_9ZZZZ</name>
<protein>
    <submittedName>
        <fullName evidence="1">Uncharacterized protein</fullName>
    </submittedName>
</protein>
<dbReference type="EMBL" id="UINC01196068">
    <property type="protein sequence ID" value="SVE12915.1"/>
    <property type="molecule type" value="Genomic_DNA"/>
</dbReference>
<reference evidence="1" key="1">
    <citation type="submission" date="2018-05" db="EMBL/GenBank/DDBJ databases">
        <authorList>
            <person name="Lanie J.A."/>
            <person name="Ng W.-L."/>
            <person name="Kazmierczak K.M."/>
            <person name="Andrzejewski T.M."/>
            <person name="Davidsen T.M."/>
            <person name="Wayne K.J."/>
            <person name="Tettelin H."/>
            <person name="Glass J.I."/>
            <person name="Rusch D."/>
            <person name="Podicherti R."/>
            <person name="Tsui H.-C.T."/>
            <person name="Winkler M.E."/>
        </authorList>
    </citation>
    <scope>NUCLEOTIDE SEQUENCE</scope>
</reference>
<feature type="non-terminal residue" evidence="1">
    <location>
        <position position="1"/>
    </location>
</feature>
<organism evidence="1">
    <name type="scientific">marine metagenome</name>
    <dbReference type="NCBI Taxonomy" id="408172"/>
    <lineage>
        <taxon>unclassified sequences</taxon>
        <taxon>metagenomes</taxon>
        <taxon>ecological metagenomes</taxon>
    </lineage>
</organism>